<comment type="caution">
    <text evidence="2">The sequence shown here is derived from an EMBL/GenBank/DDBJ whole genome shotgun (WGS) entry which is preliminary data.</text>
</comment>
<evidence type="ECO:0000313" key="2">
    <source>
        <dbReference type="EMBL" id="KRX14045.1"/>
    </source>
</evidence>
<dbReference type="PANTHER" id="PTHR14735:SF1">
    <property type="entry name" value="COILED-COIL DOMAIN-CONTAINING PROTEIN 134"/>
    <property type="match status" value="1"/>
</dbReference>
<feature type="chain" id="PRO_5006867927" evidence="1">
    <location>
        <begin position="21"/>
        <end position="206"/>
    </location>
</feature>
<organism evidence="2 3">
    <name type="scientific">Trichinella nelsoni</name>
    <dbReference type="NCBI Taxonomy" id="6336"/>
    <lineage>
        <taxon>Eukaryota</taxon>
        <taxon>Metazoa</taxon>
        <taxon>Ecdysozoa</taxon>
        <taxon>Nematoda</taxon>
        <taxon>Enoplea</taxon>
        <taxon>Dorylaimia</taxon>
        <taxon>Trichinellida</taxon>
        <taxon>Trichinellidae</taxon>
        <taxon>Trichinella</taxon>
    </lineage>
</organism>
<dbReference type="AlphaFoldDB" id="A0A0V0RHV0"/>
<reference evidence="2 3" key="1">
    <citation type="submission" date="2015-01" db="EMBL/GenBank/DDBJ databases">
        <title>Evolution of Trichinella species and genotypes.</title>
        <authorList>
            <person name="Korhonen P.K."/>
            <person name="Edoardo P."/>
            <person name="Giuseppe L.R."/>
            <person name="Gasser R.B."/>
        </authorList>
    </citation>
    <scope>NUCLEOTIDE SEQUENCE [LARGE SCALE GENOMIC DNA]</scope>
    <source>
        <strain evidence="2">ISS37</strain>
    </source>
</reference>
<name>A0A0V0RHV0_9BILA</name>
<dbReference type="Proteomes" id="UP000054630">
    <property type="component" value="Unassembled WGS sequence"/>
</dbReference>
<dbReference type="STRING" id="6336.A0A0V0RHV0"/>
<dbReference type="Pfam" id="PF15002">
    <property type="entry name" value="ERK-JNK_inhib"/>
    <property type="match status" value="1"/>
</dbReference>
<feature type="signal peptide" evidence="1">
    <location>
        <begin position="1"/>
        <end position="20"/>
    </location>
</feature>
<sequence length="206" mass="23903">MPYIFIYFLLLQIICGLVKTENSMKLESSDSRLQNYLESFLLKRREQRDLIKQLIGNFSQKGKGKAINMFMETIIMILEKSRVTIESSGYIPGMTFPADAVLKDAVTRLLENTAFISELTIHFPHIVKKFLNDTNAKATLLWSIAFCNSTGFYDLKTTELMYLVGQELDLIPANPDYVNPYQRESLYFEEPRWTIDDTEKQENDEL</sequence>
<dbReference type="EMBL" id="JYDL01000173">
    <property type="protein sequence ID" value="KRX14045.1"/>
    <property type="molecule type" value="Genomic_DNA"/>
</dbReference>
<evidence type="ECO:0000313" key="3">
    <source>
        <dbReference type="Proteomes" id="UP000054630"/>
    </source>
</evidence>
<accession>A0A0V0RHV0</accession>
<keyword evidence="1" id="KW-0732">Signal</keyword>
<proteinExistence type="predicted"/>
<protein>
    <submittedName>
        <fullName evidence="2">Coiled-coil domain-containing protein</fullName>
    </submittedName>
</protein>
<keyword evidence="3" id="KW-1185">Reference proteome</keyword>
<dbReference type="InterPro" id="IPR026321">
    <property type="entry name" value="CC134"/>
</dbReference>
<gene>
    <name evidence="2" type="primary">ccdc134</name>
    <name evidence="2" type="ORF">T07_4695</name>
</gene>
<evidence type="ECO:0000256" key="1">
    <source>
        <dbReference type="SAM" id="SignalP"/>
    </source>
</evidence>
<dbReference type="OrthoDB" id="5854099at2759"/>
<dbReference type="PANTHER" id="PTHR14735">
    <property type="entry name" value="COILED-COIL DOMAIN-CONTAINING PROTEIN 134"/>
    <property type="match status" value="1"/>
</dbReference>